<sequence>MMSLYYGSFNEFSDLVLGSNILVSTVEKAVQIAPYKDQILLPCSVSDPTAVVNLYKGNHK</sequence>
<accession>A0A8J2K2Y8</accession>
<organism evidence="1 2">
    <name type="scientific">Allacma fusca</name>
    <dbReference type="NCBI Taxonomy" id="39272"/>
    <lineage>
        <taxon>Eukaryota</taxon>
        <taxon>Metazoa</taxon>
        <taxon>Ecdysozoa</taxon>
        <taxon>Arthropoda</taxon>
        <taxon>Hexapoda</taxon>
        <taxon>Collembola</taxon>
        <taxon>Symphypleona</taxon>
        <taxon>Sminthuridae</taxon>
        <taxon>Allacma</taxon>
    </lineage>
</organism>
<name>A0A8J2K2Y8_9HEXA</name>
<dbReference type="AlphaFoldDB" id="A0A8J2K2Y8"/>
<proteinExistence type="predicted"/>
<evidence type="ECO:0000313" key="1">
    <source>
        <dbReference type="EMBL" id="CAG7731880.1"/>
    </source>
</evidence>
<gene>
    <name evidence="1" type="ORF">AFUS01_LOCUS20437</name>
</gene>
<comment type="caution">
    <text evidence="1">The sequence shown here is derived from an EMBL/GenBank/DDBJ whole genome shotgun (WGS) entry which is preliminary data.</text>
</comment>
<keyword evidence="2" id="KW-1185">Reference proteome</keyword>
<feature type="non-terminal residue" evidence="1">
    <location>
        <position position="60"/>
    </location>
</feature>
<protein>
    <submittedName>
        <fullName evidence="1">Uncharacterized protein</fullName>
    </submittedName>
</protein>
<reference evidence="1" key="1">
    <citation type="submission" date="2021-06" db="EMBL/GenBank/DDBJ databases">
        <authorList>
            <person name="Hodson N. C."/>
            <person name="Mongue J. A."/>
            <person name="Jaron S. K."/>
        </authorList>
    </citation>
    <scope>NUCLEOTIDE SEQUENCE</scope>
</reference>
<dbReference type="Proteomes" id="UP000708208">
    <property type="component" value="Unassembled WGS sequence"/>
</dbReference>
<dbReference type="EMBL" id="CAJVCH010220792">
    <property type="protein sequence ID" value="CAG7731880.1"/>
    <property type="molecule type" value="Genomic_DNA"/>
</dbReference>
<evidence type="ECO:0000313" key="2">
    <source>
        <dbReference type="Proteomes" id="UP000708208"/>
    </source>
</evidence>